<organism evidence="1 2">
    <name type="scientific">Melastoma candidum</name>
    <dbReference type="NCBI Taxonomy" id="119954"/>
    <lineage>
        <taxon>Eukaryota</taxon>
        <taxon>Viridiplantae</taxon>
        <taxon>Streptophyta</taxon>
        <taxon>Embryophyta</taxon>
        <taxon>Tracheophyta</taxon>
        <taxon>Spermatophyta</taxon>
        <taxon>Magnoliopsida</taxon>
        <taxon>eudicotyledons</taxon>
        <taxon>Gunneridae</taxon>
        <taxon>Pentapetalae</taxon>
        <taxon>rosids</taxon>
        <taxon>malvids</taxon>
        <taxon>Myrtales</taxon>
        <taxon>Melastomataceae</taxon>
        <taxon>Melastomatoideae</taxon>
        <taxon>Melastomateae</taxon>
        <taxon>Melastoma</taxon>
    </lineage>
</organism>
<evidence type="ECO:0000313" key="2">
    <source>
        <dbReference type="Proteomes" id="UP001057402"/>
    </source>
</evidence>
<dbReference type="EMBL" id="CM042881">
    <property type="protein sequence ID" value="KAI4385344.1"/>
    <property type="molecule type" value="Genomic_DNA"/>
</dbReference>
<evidence type="ECO:0000313" key="1">
    <source>
        <dbReference type="EMBL" id="KAI4385344.1"/>
    </source>
</evidence>
<gene>
    <name evidence="1" type="ORF">MLD38_003384</name>
</gene>
<protein>
    <submittedName>
        <fullName evidence="1">Uncharacterized protein</fullName>
    </submittedName>
</protein>
<dbReference type="Proteomes" id="UP001057402">
    <property type="component" value="Chromosome 2"/>
</dbReference>
<comment type="caution">
    <text evidence="1">The sequence shown here is derived from an EMBL/GenBank/DDBJ whole genome shotgun (WGS) entry which is preliminary data.</text>
</comment>
<name>A0ACB9S2M9_9MYRT</name>
<proteinExistence type="predicted"/>
<accession>A0ACB9S2M9</accession>
<reference evidence="2" key="1">
    <citation type="journal article" date="2023" name="Front. Plant Sci.">
        <title>Chromosomal-level genome assembly of Melastoma candidum provides insights into trichome evolution.</title>
        <authorList>
            <person name="Zhong Y."/>
            <person name="Wu W."/>
            <person name="Sun C."/>
            <person name="Zou P."/>
            <person name="Liu Y."/>
            <person name="Dai S."/>
            <person name="Zhou R."/>
        </authorList>
    </citation>
    <scope>NUCLEOTIDE SEQUENCE [LARGE SCALE GENOMIC DNA]</scope>
</reference>
<sequence length="77" mass="8043">MSWEDLAATACFLPGGESRSGVGIVPMDGFVLDRLIGSDGMGLDWVGGVSNEKKKKGGEGGKWWNVLIGGADSVLFL</sequence>
<keyword evidence="2" id="KW-1185">Reference proteome</keyword>